<keyword evidence="1" id="KW-0479">Metal-binding</keyword>
<dbReference type="PANTHER" id="PTHR25462">
    <property type="entry name" value="BONUS, ISOFORM C-RELATED"/>
    <property type="match status" value="1"/>
</dbReference>
<dbReference type="PROSITE" id="PS50119">
    <property type="entry name" value="ZF_BBOX"/>
    <property type="match status" value="2"/>
</dbReference>
<keyword evidence="1" id="KW-0862">Zinc</keyword>
<dbReference type="PANTHER" id="PTHR25462:SF296">
    <property type="entry name" value="MEIOTIC P26, ISOFORM F"/>
    <property type="match status" value="1"/>
</dbReference>
<feature type="domain" description="B box-type" evidence="3">
    <location>
        <begin position="68"/>
        <end position="108"/>
    </location>
</feature>
<evidence type="ECO:0000259" key="3">
    <source>
        <dbReference type="PROSITE" id="PS50119"/>
    </source>
</evidence>
<dbReference type="Gene3D" id="3.30.160.60">
    <property type="entry name" value="Classic Zinc Finger"/>
    <property type="match status" value="1"/>
</dbReference>
<dbReference type="Pfam" id="PF00643">
    <property type="entry name" value="zf-B_box"/>
    <property type="match status" value="1"/>
</dbReference>
<gene>
    <name evidence="4" type="ORF">FSP39_010791</name>
</gene>
<keyword evidence="2" id="KW-0175">Coiled coil</keyword>
<dbReference type="GO" id="GO:0008270">
    <property type="term" value="F:zinc ion binding"/>
    <property type="evidence" value="ECO:0007669"/>
    <property type="project" value="UniProtKB-KW"/>
</dbReference>
<dbReference type="SUPFAM" id="SSF57845">
    <property type="entry name" value="B-box zinc-binding domain"/>
    <property type="match status" value="1"/>
</dbReference>
<organism evidence="4 5">
    <name type="scientific">Pinctada imbricata</name>
    <name type="common">Atlantic pearl-oyster</name>
    <name type="synonym">Pinctada martensii</name>
    <dbReference type="NCBI Taxonomy" id="66713"/>
    <lineage>
        <taxon>Eukaryota</taxon>
        <taxon>Metazoa</taxon>
        <taxon>Spiralia</taxon>
        <taxon>Lophotrochozoa</taxon>
        <taxon>Mollusca</taxon>
        <taxon>Bivalvia</taxon>
        <taxon>Autobranchia</taxon>
        <taxon>Pteriomorphia</taxon>
        <taxon>Pterioida</taxon>
        <taxon>Pterioidea</taxon>
        <taxon>Pteriidae</taxon>
        <taxon>Pinctada</taxon>
    </lineage>
</organism>
<protein>
    <recommendedName>
        <fullName evidence="3">B box-type domain-containing protein</fullName>
    </recommendedName>
</protein>
<comment type="caution">
    <text evidence="4">The sequence shown here is derived from an EMBL/GenBank/DDBJ whole genome shotgun (WGS) entry which is preliminary data.</text>
</comment>
<dbReference type="EMBL" id="VSWD01000013">
    <property type="protein sequence ID" value="KAK3084263.1"/>
    <property type="molecule type" value="Genomic_DNA"/>
</dbReference>
<dbReference type="CDD" id="cd19756">
    <property type="entry name" value="Bbox2"/>
    <property type="match status" value="1"/>
</dbReference>
<name>A0AA89BVQ1_PINIB</name>
<evidence type="ECO:0000313" key="4">
    <source>
        <dbReference type="EMBL" id="KAK3084263.1"/>
    </source>
</evidence>
<dbReference type="Proteomes" id="UP001186944">
    <property type="component" value="Unassembled WGS sequence"/>
</dbReference>
<feature type="domain" description="B box-type" evidence="3">
    <location>
        <begin position="13"/>
        <end position="60"/>
    </location>
</feature>
<reference evidence="4" key="1">
    <citation type="submission" date="2019-08" db="EMBL/GenBank/DDBJ databases">
        <title>The improved chromosome-level genome for the pearl oyster Pinctada fucata martensii using PacBio sequencing and Hi-C.</title>
        <authorList>
            <person name="Zheng Z."/>
        </authorList>
    </citation>
    <scope>NUCLEOTIDE SEQUENCE</scope>
    <source>
        <strain evidence="4">ZZ-2019</strain>
        <tissue evidence="4">Adductor muscle</tissue>
    </source>
</reference>
<accession>A0AA89BVQ1</accession>
<keyword evidence="1" id="KW-0863">Zinc-finger</keyword>
<sequence>MAYSKSVNLANAQTAVPCNVCEDDVPGEYYCKECKQTLCPHCEKNHKRVTATKNHNVVLRTQVGDLDTTILSCTDHGDQASLHCEKCNIAVCMKCVTGKHKGHDMSDLDALQKEKIVLQNDINRMQGALQTLQNKLGELLTEKKKYKKKIETILEDMENENQAAMNELRKIHKERLDNINNIQDSHMAIYEGFEVEMKTRITSYEKRESEYEDTLAKNNLPDLRILTKEQLSLSEIGSKPELPDPPIFVQGNVQTIMENLGKLHISFSPISKPLKLVSKFKCPLKGYPRICITKEGDVWLGGYESRELVMVDINGQALGRRKIQNRPWL</sequence>
<dbReference type="InterPro" id="IPR047153">
    <property type="entry name" value="TRIM45/56/19-like"/>
</dbReference>
<dbReference type="InterPro" id="IPR000315">
    <property type="entry name" value="Znf_B-box"/>
</dbReference>
<proteinExistence type="predicted"/>
<feature type="coiled-coil region" evidence="2">
    <location>
        <begin position="108"/>
        <end position="174"/>
    </location>
</feature>
<dbReference type="GO" id="GO:0061630">
    <property type="term" value="F:ubiquitin protein ligase activity"/>
    <property type="evidence" value="ECO:0007669"/>
    <property type="project" value="TreeGrafter"/>
</dbReference>
<dbReference type="AlphaFoldDB" id="A0AA89BVQ1"/>
<dbReference type="SMART" id="SM00336">
    <property type="entry name" value="BBOX"/>
    <property type="match status" value="2"/>
</dbReference>
<evidence type="ECO:0000313" key="5">
    <source>
        <dbReference type="Proteomes" id="UP001186944"/>
    </source>
</evidence>
<keyword evidence="5" id="KW-1185">Reference proteome</keyword>
<evidence type="ECO:0000256" key="2">
    <source>
        <dbReference type="SAM" id="Coils"/>
    </source>
</evidence>
<evidence type="ECO:0000256" key="1">
    <source>
        <dbReference type="PROSITE-ProRule" id="PRU00024"/>
    </source>
</evidence>